<evidence type="ECO:0000259" key="4">
    <source>
        <dbReference type="Pfam" id="PF00535"/>
    </source>
</evidence>
<dbReference type="EC" id="2.4.-.-" evidence="5"/>
<proteinExistence type="inferred from homology"/>
<keyword evidence="6" id="KW-1185">Reference proteome</keyword>
<dbReference type="Gene3D" id="3.90.550.10">
    <property type="entry name" value="Spore Coat Polysaccharide Biosynthesis Protein SpsA, Chain A"/>
    <property type="match status" value="1"/>
</dbReference>
<evidence type="ECO:0000313" key="6">
    <source>
        <dbReference type="Proteomes" id="UP001550850"/>
    </source>
</evidence>
<dbReference type="SUPFAM" id="SSF53448">
    <property type="entry name" value="Nucleotide-diphospho-sugar transferases"/>
    <property type="match status" value="1"/>
</dbReference>
<dbReference type="Pfam" id="PF00535">
    <property type="entry name" value="Glycos_transf_2"/>
    <property type="match status" value="1"/>
</dbReference>
<organism evidence="5 6">
    <name type="scientific">Streptomyces fragilis</name>
    <dbReference type="NCBI Taxonomy" id="67301"/>
    <lineage>
        <taxon>Bacteria</taxon>
        <taxon>Bacillati</taxon>
        <taxon>Actinomycetota</taxon>
        <taxon>Actinomycetes</taxon>
        <taxon>Kitasatosporales</taxon>
        <taxon>Streptomycetaceae</taxon>
        <taxon>Streptomyces</taxon>
    </lineage>
</organism>
<dbReference type="RefSeq" id="WP_108954693.1">
    <property type="nucleotide sequence ID" value="NZ_BEVZ01000004.1"/>
</dbReference>
<keyword evidence="3 5" id="KW-0808">Transferase</keyword>
<gene>
    <name evidence="5" type="ORF">AB0E65_15240</name>
</gene>
<sequence length="326" mass="36822">MVKLSVIVPFFNVRQYAPDTLRSLEANTGPDVEFLLVDDCSTDDTPALLERAAARLPGARLLRHERNRGIAAARNTGLEAARGRYVTFLDGDDWLVPGHYGRLVAAMDDLGCDFLRTDHVRATGRERVVQRVPHGRRGQVADPRSAILPADRSTSVDHPFVWADVYHRRLEERGLLRFTEGLHTCEDRLWTWRMHRGARSFAVLNLYGVFYRRGVASSLTRIGDERQLDFLRAFDLVLAETAGDPDGEELLPKVVRTYCAMMCHHLAADADGRYQPEVGRKLRTLSAAALRRMPQDVLERTLDSMDAERATRLRRLRRRPAVGAAA</sequence>
<reference evidence="5 6" key="1">
    <citation type="submission" date="2024-06" db="EMBL/GenBank/DDBJ databases">
        <title>The Natural Products Discovery Center: Release of the First 8490 Sequenced Strains for Exploring Actinobacteria Biosynthetic Diversity.</title>
        <authorList>
            <person name="Kalkreuter E."/>
            <person name="Kautsar S.A."/>
            <person name="Yang D."/>
            <person name="Bader C.D."/>
            <person name="Teijaro C.N."/>
            <person name="Fluegel L."/>
            <person name="Davis C.M."/>
            <person name="Simpson J.R."/>
            <person name="Lauterbach L."/>
            <person name="Steele A.D."/>
            <person name="Gui C."/>
            <person name="Meng S."/>
            <person name="Li G."/>
            <person name="Viehrig K."/>
            <person name="Ye F."/>
            <person name="Su P."/>
            <person name="Kiefer A.F."/>
            <person name="Nichols A."/>
            <person name="Cepeda A.J."/>
            <person name="Yan W."/>
            <person name="Fan B."/>
            <person name="Jiang Y."/>
            <person name="Adhikari A."/>
            <person name="Zheng C.-J."/>
            <person name="Schuster L."/>
            <person name="Cowan T.M."/>
            <person name="Smanski M.J."/>
            <person name="Chevrette M.G."/>
            <person name="De Carvalho L.P.S."/>
            <person name="Shen B."/>
        </authorList>
    </citation>
    <scope>NUCLEOTIDE SEQUENCE [LARGE SCALE GENOMIC DNA]</scope>
    <source>
        <strain evidence="5 6">NPDC038104</strain>
    </source>
</reference>
<name>A0ABV2YIJ0_9ACTN</name>
<dbReference type="PANTHER" id="PTHR43685:SF5">
    <property type="entry name" value="GLYCOSYLTRANSFERASE EPSE-RELATED"/>
    <property type="match status" value="1"/>
</dbReference>
<dbReference type="GO" id="GO:0016757">
    <property type="term" value="F:glycosyltransferase activity"/>
    <property type="evidence" value="ECO:0007669"/>
    <property type="project" value="UniProtKB-KW"/>
</dbReference>
<evidence type="ECO:0000256" key="3">
    <source>
        <dbReference type="ARBA" id="ARBA00022679"/>
    </source>
</evidence>
<comment type="caution">
    <text evidence="5">The sequence shown here is derived from an EMBL/GenBank/DDBJ whole genome shotgun (WGS) entry which is preliminary data.</text>
</comment>
<protein>
    <submittedName>
        <fullName evidence="5">Glycosyltransferase family 2 protein</fullName>
        <ecNumber evidence="5">2.4.-.-</ecNumber>
    </submittedName>
</protein>
<keyword evidence="2 5" id="KW-0328">Glycosyltransferase</keyword>
<accession>A0ABV2YIJ0</accession>
<evidence type="ECO:0000256" key="1">
    <source>
        <dbReference type="ARBA" id="ARBA00006739"/>
    </source>
</evidence>
<dbReference type="CDD" id="cd00761">
    <property type="entry name" value="Glyco_tranf_GTA_type"/>
    <property type="match status" value="1"/>
</dbReference>
<dbReference type="InterPro" id="IPR050834">
    <property type="entry name" value="Glycosyltransf_2"/>
</dbReference>
<feature type="domain" description="Glycosyltransferase 2-like" evidence="4">
    <location>
        <begin position="5"/>
        <end position="115"/>
    </location>
</feature>
<evidence type="ECO:0000313" key="5">
    <source>
        <dbReference type="EMBL" id="MEU3555553.1"/>
    </source>
</evidence>
<dbReference type="InterPro" id="IPR029044">
    <property type="entry name" value="Nucleotide-diphossugar_trans"/>
</dbReference>
<dbReference type="InterPro" id="IPR001173">
    <property type="entry name" value="Glyco_trans_2-like"/>
</dbReference>
<evidence type="ECO:0000256" key="2">
    <source>
        <dbReference type="ARBA" id="ARBA00022676"/>
    </source>
</evidence>
<dbReference type="EMBL" id="JBEZUR010000020">
    <property type="protein sequence ID" value="MEU3555553.1"/>
    <property type="molecule type" value="Genomic_DNA"/>
</dbReference>
<dbReference type="Proteomes" id="UP001550850">
    <property type="component" value="Unassembled WGS sequence"/>
</dbReference>
<comment type="similarity">
    <text evidence="1">Belongs to the glycosyltransferase 2 family.</text>
</comment>
<dbReference type="PANTHER" id="PTHR43685">
    <property type="entry name" value="GLYCOSYLTRANSFERASE"/>
    <property type="match status" value="1"/>
</dbReference>